<evidence type="ECO:0000313" key="4">
    <source>
        <dbReference type="EMBL" id="CAL4799680.1"/>
    </source>
</evidence>
<organism evidence="3">
    <name type="scientific">Cladocopium goreaui</name>
    <dbReference type="NCBI Taxonomy" id="2562237"/>
    <lineage>
        <taxon>Eukaryota</taxon>
        <taxon>Sar</taxon>
        <taxon>Alveolata</taxon>
        <taxon>Dinophyceae</taxon>
        <taxon>Suessiales</taxon>
        <taxon>Symbiodiniaceae</taxon>
        <taxon>Cladocopium</taxon>
    </lineage>
</organism>
<dbReference type="OrthoDB" id="443790at2759"/>
<evidence type="ECO:0000256" key="1">
    <source>
        <dbReference type="SAM" id="Coils"/>
    </source>
</evidence>
<feature type="coiled-coil region" evidence="1">
    <location>
        <begin position="157"/>
        <end position="188"/>
    </location>
</feature>
<dbReference type="Proteomes" id="UP001152797">
    <property type="component" value="Unassembled WGS sequence"/>
</dbReference>
<keyword evidence="1" id="KW-0175">Coiled coil</keyword>
<accession>A0A9P1DLM0</accession>
<protein>
    <submittedName>
        <fullName evidence="3">Uncharacterized protein</fullName>
    </submittedName>
</protein>
<gene>
    <name evidence="3" type="ORF">C1SCF055_LOCUS37435</name>
</gene>
<evidence type="ECO:0000313" key="5">
    <source>
        <dbReference type="Proteomes" id="UP001152797"/>
    </source>
</evidence>
<comment type="caution">
    <text evidence="3">The sequence shown here is derived from an EMBL/GenBank/DDBJ whole genome shotgun (WGS) entry which is preliminary data.</text>
</comment>
<evidence type="ECO:0000313" key="3">
    <source>
        <dbReference type="EMBL" id="CAI4012368.1"/>
    </source>
</evidence>
<sequence>MASMASVANLVEFPDGLGLNVPLFVQCKWCFDASTTVEPTAETSDVLCELTMMDGNHCWAGPLRRRDLAGPLENSWKDPANLRLLREALVAPAAPSVTAPPLFMGGPTAESSWKVEHGELQLTVRFIYREGPVTAIQSARFPKVDLKDSLQTICRSVRALQEDVRKQKEQVQLERATLQQRQEVLKRRLEILPKEVEDHETQLLEALCGVLNAQKRRCRGLWESTCEAPEIAVERGAPTMSLEECLDREVPNVGLREDSPEPAGAPAAGPAGPAASLQIESATSMFSLSYDVARAETTFSIPLTLGMSRVALPSSPSGLSR</sequence>
<dbReference type="AlphaFoldDB" id="A0A9P1DLM0"/>
<dbReference type="EMBL" id="CAMXCT020005445">
    <property type="protein sequence ID" value="CAL1165743.1"/>
    <property type="molecule type" value="Genomic_DNA"/>
</dbReference>
<proteinExistence type="predicted"/>
<evidence type="ECO:0000256" key="2">
    <source>
        <dbReference type="SAM" id="MobiDB-lite"/>
    </source>
</evidence>
<dbReference type="EMBL" id="CAMXCT030005445">
    <property type="protein sequence ID" value="CAL4799680.1"/>
    <property type="molecule type" value="Genomic_DNA"/>
</dbReference>
<keyword evidence="5" id="KW-1185">Reference proteome</keyword>
<reference evidence="4 5" key="2">
    <citation type="submission" date="2024-05" db="EMBL/GenBank/DDBJ databases">
        <authorList>
            <person name="Chen Y."/>
            <person name="Shah S."/>
            <person name="Dougan E. K."/>
            <person name="Thang M."/>
            <person name="Chan C."/>
        </authorList>
    </citation>
    <scope>NUCLEOTIDE SEQUENCE [LARGE SCALE GENOMIC DNA]</scope>
</reference>
<dbReference type="EMBL" id="CAMXCT010005445">
    <property type="protein sequence ID" value="CAI4012368.1"/>
    <property type="molecule type" value="Genomic_DNA"/>
</dbReference>
<feature type="region of interest" description="Disordered" evidence="2">
    <location>
        <begin position="254"/>
        <end position="275"/>
    </location>
</feature>
<feature type="compositionally biased region" description="Low complexity" evidence="2">
    <location>
        <begin position="262"/>
        <end position="275"/>
    </location>
</feature>
<name>A0A9P1DLM0_9DINO</name>
<reference evidence="3" key="1">
    <citation type="submission" date="2022-10" db="EMBL/GenBank/DDBJ databases">
        <authorList>
            <person name="Chen Y."/>
            <person name="Dougan E. K."/>
            <person name="Chan C."/>
            <person name="Rhodes N."/>
            <person name="Thang M."/>
        </authorList>
    </citation>
    <scope>NUCLEOTIDE SEQUENCE</scope>
</reference>